<dbReference type="Pfam" id="PF08241">
    <property type="entry name" value="Methyltransf_11"/>
    <property type="match status" value="1"/>
</dbReference>
<organism evidence="2 3">
    <name type="scientific">Mucilaginibacter paludis DSM 18603</name>
    <dbReference type="NCBI Taxonomy" id="714943"/>
    <lineage>
        <taxon>Bacteria</taxon>
        <taxon>Pseudomonadati</taxon>
        <taxon>Bacteroidota</taxon>
        <taxon>Sphingobacteriia</taxon>
        <taxon>Sphingobacteriales</taxon>
        <taxon>Sphingobacteriaceae</taxon>
        <taxon>Mucilaginibacter</taxon>
    </lineage>
</organism>
<dbReference type="SUPFAM" id="SSF53335">
    <property type="entry name" value="S-adenosyl-L-methionine-dependent methyltransferases"/>
    <property type="match status" value="1"/>
</dbReference>
<keyword evidence="2" id="KW-0808">Transferase</keyword>
<dbReference type="AlphaFoldDB" id="H1Y528"/>
<sequence length="252" mass="28536">MKWNAELYDQKHAFVSQFGENVLELLDAKAGERILDLGCGTGYLANQIQSSGADVVGADLSPDMIAKAKASYPDVEFMVANASDFHFDKKFDAVFSNAALHWVKDHDGMMLSVYNSLKPGGRFVAEMGGKGNVGLLIAATKQVLEKYGYHKQTEIQLWRFPALGEYTHQLENHGFKVSFAIHFDRKTLLQDGDEGVAKWITMFGSPYFEGVDANDKQLMLKEITEILRPTFYQDRQWYADYKRLRFIAVKEI</sequence>
<evidence type="ECO:0000313" key="3">
    <source>
        <dbReference type="Proteomes" id="UP000002774"/>
    </source>
</evidence>
<dbReference type="GO" id="GO:0008757">
    <property type="term" value="F:S-adenosylmethionine-dependent methyltransferase activity"/>
    <property type="evidence" value="ECO:0007669"/>
    <property type="project" value="InterPro"/>
</dbReference>
<dbReference type="Proteomes" id="UP000002774">
    <property type="component" value="Chromosome"/>
</dbReference>
<dbReference type="STRING" id="714943.Mucpa_4481"/>
<reference evidence="2" key="1">
    <citation type="submission" date="2011-09" db="EMBL/GenBank/DDBJ databases">
        <title>The permanent draft genome of Mucilaginibacter paludis DSM 18603.</title>
        <authorList>
            <consortium name="US DOE Joint Genome Institute (JGI-PGF)"/>
            <person name="Lucas S."/>
            <person name="Han J."/>
            <person name="Lapidus A."/>
            <person name="Bruce D."/>
            <person name="Goodwin L."/>
            <person name="Pitluck S."/>
            <person name="Peters L."/>
            <person name="Kyrpides N."/>
            <person name="Mavromatis K."/>
            <person name="Ivanova N."/>
            <person name="Mikhailova N."/>
            <person name="Held B."/>
            <person name="Detter J.C."/>
            <person name="Tapia R."/>
            <person name="Han C."/>
            <person name="Land M."/>
            <person name="Hauser L."/>
            <person name="Markowitz V."/>
            <person name="Cheng J.-F."/>
            <person name="Hugenholtz P."/>
            <person name="Woyke T."/>
            <person name="Wu D."/>
            <person name="Tindall B."/>
            <person name="Brambilla E."/>
            <person name="Klenk H.-P."/>
            <person name="Eisen J.A."/>
        </authorList>
    </citation>
    <scope>NUCLEOTIDE SEQUENCE [LARGE SCALE GENOMIC DNA]</scope>
    <source>
        <strain evidence="2">DSM 18603</strain>
    </source>
</reference>
<dbReference type="RefSeq" id="WP_008509434.1">
    <property type="nucleotide sequence ID" value="NZ_CM001403.1"/>
</dbReference>
<dbReference type="CDD" id="cd02440">
    <property type="entry name" value="AdoMet_MTases"/>
    <property type="match status" value="1"/>
</dbReference>
<dbReference type="InterPro" id="IPR013216">
    <property type="entry name" value="Methyltransf_11"/>
</dbReference>
<dbReference type="EMBL" id="CM001403">
    <property type="protein sequence ID" value="EHQ28571.1"/>
    <property type="molecule type" value="Genomic_DNA"/>
</dbReference>
<dbReference type="InterPro" id="IPR029063">
    <property type="entry name" value="SAM-dependent_MTases_sf"/>
</dbReference>
<keyword evidence="2" id="KW-0489">Methyltransferase</keyword>
<gene>
    <name evidence="2" type="ORF">Mucpa_4481</name>
</gene>
<dbReference type="Gene3D" id="3.40.50.150">
    <property type="entry name" value="Vaccinia Virus protein VP39"/>
    <property type="match status" value="1"/>
</dbReference>
<dbReference type="GO" id="GO:0032259">
    <property type="term" value="P:methylation"/>
    <property type="evidence" value="ECO:0007669"/>
    <property type="project" value="UniProtKB-KW"/>
</dbReference>
<evidence type="ECO:0000259" key="1">
    <source>
        <dbReference type="Pfam" id="PF08241"/>
    </source>
</evidence>
<name>H1Y528_9SPHI</name>
<proteinExistence type="predicted"/>
<evidence type="ECO:0000313" key="2">
    <source>
        <dbReference type="EMBL" id="EHQ28571.1"/>
    </source>
</evidence>
<dbReference type="PANTHER" id="PTHR43861:SF1">
    <property type="entry name" value="TRANS-ACONITATE 2-METHYLTRANSFERASE"/>
    <property type="match status" value="1"/>
</dbReference>
<dbReference type="PANTHER" id="PTHR43861">
    <property type="entry name" value="TRANS-ACONITATE 2-METHYLTRANSFERASE-RELATED"/>
    <property type="match status" value="1"/>
</dbReference>
<feature type="domain" description="Methyltransferase type 11" evidence="1">
    <location>
        <begin position="35"/>
        <end position="124"/>
    </location>
</feature>
<dbReference type="eggNOG" id="COG4106">
    <property type="taxonomic scope" value="Bacteria"/>
</dbReference>
<protein>
    <submittedName>
        <fullName evidence="2">Methyltransferase type 11</fullName>
    </submittedName>
</protein>
<dbReference type="OrthoDB" id="9789123at2"/>
<keyword evidence="3" id="KW-1185">Reference proteome</keyword>
<dbReference type="HOGENOM" id="CLU_037990_5_3_10"/>
<accession>H1Y528</accession>